<dbReference type="InterPro" id="IPR038503">
    <property type="entry name" value="SpoIIIAH_sf"/>
</dbReference>
<dbReference type="Pfam" id="PF12685">
    <property type="entry name" value="SpoIIIAH"/>
    <property type="match status" value="1"/>
</dbReference>
<comment type="caution">
    <text evidence="2">The sequence shown here is derived from an EMBL/GenBank/DDBJ whole genome shotgun (WGS) entry which is preliminary data.</text>
</comment>
<protein>
    <submittedName>
        <fullName evidence="2">SpoIIIAH-like family protein</fullName>
    </submittedName>
</protein>
<sequence>MKKIFKSNQIAITSLAIMIAVAGYLNFTKSEAPSAVSYDAAEESLDTIDTMDISDGDALISEKVDDEIPTEETETIGDAVLTQAQVGEYVAGAKMEREQTHSKTRDSLNEIIENETLGDAEKEEAVAKLTRLAEVIEKEAATEQLLDTKGYGDSVVSIGDDSVDVVLNYDELSQAERAQIEDIVTRKTGCSVSQIIISRMDVAES</sequence>
<feature type="transmembrane region" description="Helical" evidence="1">
    <location>
        <begin position="7"/>
        <end position="27"/>
    </location>
</feature>
<evidence type="ECO:0000313" key="2">
    <source>
        <dbReference type="EMBL" id="HIX73017.1"/>
    </source>
</evidence>
<accession>A0A9D2BEZ8</accession>
<keyword evidence="1" id="KW-1133">Transmembrane helix</keyword>
<proteinExistence type="predicted"/>
<reference evidence="2" key="1">
    <citation type="journal article" date="2021" name="PeerJ">
        <title>Extensive microbial diversity within the chicken gut microbiome revealed by metagenomics and culture.</title>
        <authorList>
            <person name="Gilroy R."/>
            <person name="Ravi A."/>
            <person name="Getino M."/>
            <person name="Pursley I."/>
            <person name="Horton D.L."/>
            <person name="Alikhan N.F."/>
            <person name="Baker D."/>
            <person name="Gharbi K."/>
            <person name="Hall N."/>
            <person name="Watson M."/>
            <person name="Adriaenssens E.M."/>
            <person name="Foster-Nyarko E."/>
            <person name="Jarju S."/>
            <person name="Secka A."/>
            <person name="Antonio M."/>
            <person name="Oren A."/>
            <person name="Chaudhuri R.R."/>
            <person name="La Ragione R."/>
            <person name="Hildebrand F."/>
            <person name="Pallen M.J."/>
        </authorList>
    </citation>
    <scope>NUCLEOTIDE SEQUENCE</scope>
    <source>
        <strain evidence="2">ChiSxjej3B15-1167</strain>
    </source>
</reference>
<dbReference type="Proteomes" id="UP000886805">
    <property type="component" value="Unassembled WGS sequence"/>
</dbReference>
<evidence type="ECO:0000313" key="3">
    <source>
        <dbReference type="Proteomes" id="UP000886805"/>
    </source>
</evidence>
<organism evidence="2 3">
    <name type="scientific">Candidatus Anaerobutyricum stercoripullorum</name>
    <dbReference type="NCBI Taxonomy" id="2838456"/>
    <lineage>
        <taxon>Bacteria</taxon>
        <taxon>Bacillati</taxon>
        <taxon>Bacillota</taxon>
        <taxon>Clostridia</taxon>
        <taxon>Lachnospirales</taxon>
        <taxon>Lachnospiraceae</taxon>
        <taxon>Anaerobutyricum</taxon>
    </lineage>
</organism>
<dbReference type="AlphaFoldDB" id="A0A9D2BEZ8"/>
<name>A0A9D2BEZ8_9FIRM</name>
<evidence type="ECO:0000256" key="1">
    <source>
        <dbReference type="SAM" id="Phobius"/>
    </source>
</evidence>
<keyword evidence="1" id="KW-0812">Transmembrane</keyword>
<dbReference type="InterPro" id="IPR024232">
    <property type="entry name" value="SpoIIIAH"/>
</dbReference>
<reference evidence="2" key="2">
    <citation type="submission" date="2021-04" db="EMBL/GenBank/DDBJ databases">
        <authorList>
            <person name="Gilroy R."/>
        </authorList>
    </citation>
    <scope>NUCLEOTIDE SEQUENCE</scope>
    <source>
        <strain evidence="2">ChiSxjej3B15-1167</strain>
    </source>
</reference>
<dbReference type="EMBL" id="DXEQ01000249">
    <property type="protein sequence ID" value="HIX73017.1"/>
    <property type="molecule type" value="Genomic_DNA"/>
</dbReference>
<keyword evidence="1" id="KW-0472">Membrane</keyword>
<dbReference type="Gene3D" id="1.10.287.4300">
    <property type="entry name" value="Stage III sporulation protein AH-like"/>
    <property type="match status" value="1"/>
</dbReference>
<gene>
    <name evidence="2" type="ORF">H9849_08345</name>
</gene>